<dbReference type="EMBL" id="JACJVR010000110">
    <property type="protein sequence ID" value="MBB6695065.1"/>
    <property type="molecule type" value="Genomic_DNA"/>
</dbReference>
<protein>
    <submittedName>
        <fullName evidence="2">YqzG/YhdC family protein</fullName>
    </submittedName>
</protein>
<dbReference type="InterPro" id="IPR024987">
    <property type="entry name" value="DUF3889"/>
</dbReference>
<dbReference type="Proteomes" id="UP000553776">
    <property type="component" value="Unassembled WGS sequence"/>
</dbReference>
<dbReference type="Pfam" id="PF13028">
    <property type="entry name" value="DUF3889"/>
    <property type="match status" value="1"/>
</dbReference>
<sequence length="105" mass="11896">MSILLSRLCLTIVLAATIAVPGLPANARAEPSYAKWGRIAMQETRSRYESASIVDYLHAGRRNLSPHLAEERFRLWLRRDGREFGVNVAVRFDPADDRLIAVLFE</sequence>
<organism evidence="2 3">
    <name type="scientific">Cohnella xylanilytica</name>
    <dbReference type="NCBI Taxonomy" id="557555"/>
    <lineage>
        <taxon>Bacteria</taxon>
        <taxon>Bacillati</taxon>
        <taxon>Bacillota</taxon>
        <taxon>Bacilli</taxon>
        <taxon>Bacillales</taxon>
        <taxon>Paenibacillaceae</taxon>
        <taxon>Cohnella</taxon>
    </lineage>
</organism>
<evidence type="ECO:0000313" key="2">
    <source>
        <dbReference type="EMBL" id="MBB6695065.1"/>
    </source>
</evidence>
<keyword evidence="3" id="KW-1185">Reference proteome</keyword>
<name>A0A841U3D2_9BACL</name>
<keyword evidence="1" id="KW-0732">Signal</keyword>
<dbReference type="RefSeq" id="WP_185139021.1">
    <property type="nucleotide sequence ID" value="NZ_BORM01000064.1"/>
</dbReference>
<dbReference type="Gene3D" id="3.10.450.390">
    <property type="entry name" value="Protein of unknown function DUF3889"/>
    <property type="match status" value="1"/>
</dbReference>
<evidence type="ECO:0000313" key="3">
    <source>
        <dbReference type="Proteomes" id="UP000553776"/>
    </source>
</evidence>
<reference evidence="2 3" key="1">
    <citation type="submission" date="2020-08" db="EMBL/GenBank/DDBJ databases">
        <title>Cohnella phylogeny.</title>
        <authorList>
            <person name="Dunlap C."/>
        </authorList>
    </citation>
    <scope>NUCLEOTIDE SEQUENCE [LARGE SCALE GENOMIC DNA]</scope>
    <source>
        <strain evidence="2 3">DSM 25239</strain>
    </source>
</reference>
<dbReference type="AlphaFoldDB" id="A0A841U3D2"/>
<evidence type="ECO:0000256" key="1">
    <source>
        <dbReference type="SAM" id="SignalP"/>
    </source>
</evidence>
<proteinExistence type="predicted"/>
<comment type="caution">
    <text evidence="2">The sequence shown here is derived from an EMBL/GenBank/DDBJ whole genome shotgun (WGS) entry which is preliminary data.</text>
</comment>
<accession>A0A841U3D2</accession>
<feature type="signal peptide" evidence="1">
    <location>
        <begin position="1"/>
        <end position="29"/>
    </location>
</feature>
<feature type="chain" id="PRO_5032577933" evidence="1">
    <location>
        <begin position="30"/>
        <end position="105"/>
    </location>
</feature>
<gene>
    <name evidence="2" type="ORF">H7B90_27085</name>
</gene>